<accession>A0ABP1RZP7</accession>
<keyword evidence="4" id="KW-1134">Transmembrane beta strand</keyword>
<evidence type="ECO:0000256" key="9">
    <source>
        <dbReference type="ARBA" id="ARBA00023136"/>
    </source>
</evidence>
<keyword evidence="9" id="KW-0472">Membrane</keyword>
<keyword evidence="6" id="KW-1000">Mitochondrion outer membrane</keyword>
<evidence type="ECO:0000256" key="7">
    <source>
        <dbReference type="ARBA" id="ARBA00022927"/>
    </source>
</evidence>
<keyword evidence="12" id="KW-1185">Reference proteome</keyword>
<keyword evidence="3" id="KW-0813">Transport</keyword>
<dbReference type="CDD" id="cd07305">
    <property type="entry name" value="Porin3_Tom40"/>
    <property type="match status" value="1"/>
</dbReference>
<comment type="caution">
    <text evidence="11">The sequence shown here is derived from an EMBL/GenBank/DDBJ whole genome shotgun (WGS) entry which is preliminary data.</text>
</comment>
<proteinExistence type="inferred from homology"/>
<evidence type="ECO:0000256" key="1">
    <source>
        <dbReference type="ARBA" id="ARBA00004374"/>
    </source>
</evidence>
<evidence type="ECO:0008006" key="13">
    <source>
        <dbReference type="Google" id="ProtNLM"/>
    </source>
</evidence>
<feature type="compositionally biased region" description="Pro residues" evidence="10">
    <location>
        <begin position="12"/>
        <end position="37"/>
    </location>
</feature>
<feature type="region of interest" description="Disordered" evidence="10">
    <location>
        <begin position="1"/>
        <end position="40"/>
    </location>
</feature>
<dbReference type="Pfam" id="PF01459">
    <property type="entry name" value="Porin_3"/>
    <property type="match status" value="1"/>
</dbReference>
<evidence type="ECO:0000256" key="8">
    <source>
        <dbReference type="ARBA" id="ARBA00023128"/>
    </source>
</evidence>
<evidence type="ECO:0000256" key="2">
    <source>
        <dbReference type="ARBA" id="ARBA00010510"/>
    </source>
</evidence>
<dbReference type="InterPro" id="IPR023614">
    <property type="entry name" value="Porin_dom_sf"/>
</dbReference>
<evidence type="ECO:0000256" key="3">
    <source>
        <dbReference type="ARBA" id="ARBA00022448"/>
    </source>
</evidence>
<reference evidence="11 12" key="1">
    <citation type="submission" date="2024-08" db="EMBL/GenBank/DDBJ databases">
        <authorList>
            <person name="Cucini C."/>
            <person name="Frati F."/>
        </authorList>
    </citation>
    <scope>NUCLEOTIDE SEQUENCE [LARGE SCALE GENOMIC DNA]</scope>
</reference>
<dbReference type="Gene3D" id="2.40.160.10">
    <property type="entry name" value="Porin"/>
    <property type="match status" value="1"/>
</dbReference>
<protein>
    <recommendedName>
        <fullName evidence="13">Mitochondrial import receptor subunit TOM40</fullName>
    </recommendedName>
</protein>
<evidence type="ECO:0000256" key="5">
    <source>
        <dbReference type="ARBA" id="ARBA00022692"/>
    </source>
</evidence>
<evidence type="ECO:0000256" key="6">
    <source>
        <dbReference type="ARBA" id="ARBA00022787"/>
    </source>
</evidence>
<keyword evidence="5" id="KW-0812">Transmembrane</keyword>
<dbReference type="PANTHER" id="PTHR10802">
    <property type="entry name" value="MITOCHONDRIAL IMPORT RECEPTOR SUBUNIT TOM40"/>
    <property type="match status" value="1"/>
</dbReference>
<evidence type="ECO:0000256" key="10">
    <source>
        <dbReference type="SAM" id="MobiDB-lite"/>
    </source>
</evidence>
<organism evidence="11 12">
    <name type="scientific">Orchesella dallaii</name>
    <dbReference type="NCBI Taxonomy" id="48710"/>
    <lineage>
        <taxon>Eukaryota</taxon>
        <taxon>Metazoa</taxon>
        <taxon>Ecdysozoa</taxon>
        <taxon>Arthropoda</taxon>
        <taxon>Hexapoda</taxon>
        <taxon>Collembola</taxon>
        <taxon>Entomobryomorpha</taxon>
        <taxon>Entomobryoidea</taxon>
        <taxon>Orchesellidae</taxon>
        <taxon>Orchesellinae</taxon>
        <taxon>Orchesella</taxon>
    </lineage>
</organism>
<keyword evidence="8" id="KW-0496">Mitochondrion</keyword>
<dbReference type="InterPro" id="IPR027246">
    <property type="entry name" value="Porin_Euk/Tom40"/>
</dbReference>
<comment type="subcellular location">
    <subcellularLocation>
        <location evidence="1">Mitochondrion outer membrane</location>
        <topology evidence="1">Multi-pass membrane protein</topology>
    </subcellularLocation>
</comment>
<dbReference type="InterPro" id="IPR037930">
    <property type="entry name" value="Tom40"/>
</dbReference>
<dbReference type="Proteomes" id="UP001642540">
    <property type="component" value="Unassembled WGS sequence"/>
</dbReference>
<evidence type="ECO:0000313" key="11">
    <source>
        <dbReference type="EMBL" id="CAL8139949.1"/>
    </source>
</evidence>
<comment type="similarity">
    <text evidence="2">Belongs to the Tom40 family.</text>
</comment>
<evidence type="ECO:0000256" key="4">
    <source>
        <dbReference type="ARBA" id="ARBA00022452"/>
    </source>
</evidence>
<sequence length="334" mass="35964">MGLGVSKCEAPAPDPTILLPPPPPGTAAPGGAPPPDGAPVVNEKFKNNPGTYEDLSKKCKEIFPQPFEGAKVMINKSLNQGFHVSHTLTMSSITPSGYRFGTTYIGSQLLTPNDPALVLLGDTDPSGNLNAQGFFNWSEALKTKFVVQVMNSKFAGTQLGLDYKGRDFTASATLANFNLFNETGIGVVHFLQAITPKLCVGAELMYQQAPQIPGGAATALTCSGRLTTDESVWSAFAGTNNLGLSYYRRLNEEIQLGIELENSYQQQQLIAAIAYQFDLPKANFSMKAMIDNNWTVTGVLEKRLLPMPFNLSICGSLNHVKNQFRMGCGFSIGA</sequence>
<name>A0ABP1RZP7_9HEXA</name>
<keyword evidence="7" id="KW-0653">Protein transport</keyword>
<dbReference type="EMBL" id="CAXLJM020000133">
    <property type="protein sequence ID" value="CAL8139949.1"/>
    <property type="molecule type" value="Genomic_DNA"/>
</dbReference>
<evidence type="ECO:0000313" key="12">
    <source>
        <dbReference type="Proteomes" id="UP001642540"/>
    </source>
</evidence>
<gene>
    <name evidence="11" type="ORF">ODALV1_LOCUS28068</name>
</gene>